<feature type="region of interest" description="Disordered" evidence="1">
    <location>
        <begin position="1"/>
        <end position="85"/>
    </location>
</feature>
<keyword evidence="2" id="KW-0413">Isomerase</keyword>
<feature type="compositionally biased region" description="Low complexity" evidence="1">
    <location>
        <begin position="73"/>
        <end position="85"/>
    </location>
</feature>
<protein>
    <submittedName>
        <fullName evidence="2">Phosphomannomutase</fullName>
        <ecNumber evidence="2">5.4.2.8</ecNumber>
    </submittedName>
</protein>
<dbReference type="EC" id="5.4.2.8" evidence="2"/>
<evidence type="ECO:0000256" key="1">
    <source>
        <dbReference type="SAM" id="MobiDB-lite"/>
    </source>
</evidence>
<dbReference type="EMBL" id="CADCUU010000357">
    <property type="protein sequence ID" value="CAA9424189.1"/>
    <property type="molecule type" value="Genomic_DNA"/>
</dbReference>
<proteinExistence type="predicted"/>
<accession>A0A6J4PUC9</accession>
<gene>
    <name evidence="2" type="ORF">AVDCRST_MAG15-2389</name>
</gene>
<organism evidence="2">
    <name type="scientific">uncultured Rubellimicrobium sp</name>
    <dbReference type="NCBI Taxonomy" id="543078"/>
    <lineage>
        <taxon>Bacteria</taxon>
        <taxon>Pseudomonadati</taxon>
        <taxon>Pseudomonadota</taxon>
        <taxon>Alphaproteobacteria</taxon>
        <taxon>Rhodobacterales</taxon>
        <taxon>Roseobacteraceae</taxon>
        <taxon>Rubellimicrobium</taxon>
        <taxon>environmental samples</taxon>
    </lineage>
</organism>
<evidence type="ECO:0000313" key="2">
    <source>
        <dbReference type="EMBL" id="CAA9424189.1"/>
    </source>
</evidence>
<feature type="non-terminal residue" evidence="2">
    <location>
        <position position="85"/>
    </location>
</feature>
<feature type="non-terminal residue" evidence="2">
    <location>
        <position position="1"/>
    </location>
</feature>
<name>A0A6J4PUC9_9RHOB</name>
<sequence length="85" mass="9263">LRRPRRRAGRGCRRTGRAARRPAPPGHARVRPHGRAPHGLRESGSPYPPLRQRARTARLCRGGEPGRGRRAPRSGAGPAARRAGL</sequence>
<dbReference type="AlphaFoldDB" id="A0A6J4PUC9"/>
<feature type="compositionally biased region" description="Basic residues" evidence="1">
    <location>
        <begin position="28"/>
        <end position="38"/>
    </location>
</feature>
<reference evidence="2" key="1">
    <citation type="submission" date="2020-02" db="EMBL/GenBank/DDBJ databases">
        <authorList>
            <person name="Meier V. D."/>
        </authorList>
    </citation>
    <scope>NUCLEOTIDE SEQUENCE</scope>
    <source>
        <strain evidence="2">AVDCRST_MAG15</strain>
    </source>
</reference>
<dbReference type="GO" id="GO:0004615">
    <property type="term" value="F:phosphomannomutase activity"/>
    <property type="evidence" value="ECO:0007669"/>
    <property type="project" value="UniProtKB-EC"/>
</dbReference>
<feature type="compositionally biased region" description="Basic residues" evidence="1">
    <location>
        <begin position="1"/>
        <end position="20"/>
    </location>
</feature>